<dbReference type="OrthoDB" id="2796825at2759"/>
<comment type="caution">
    <text evidence="2">The sequence shown here is derived from an EMBL/GenBank/DDBJ whole genome shotgun (WGS) entry which is preliminary data.</text>
</comment>
<dbReference type="Proteomes" id="UP000807306">
    <property type="component" value="Unassembled WGS sequence"/>
</dbReference>
<feature type="transmembrane region" description="Helical" evidence="1">
    <location>
        <begin position="33"/>
        <end position="57"/>
    </location>
</feature>
<proteinExistence type="predicted"/>
<protein>
    <submittedName>
        <fullName evidence="2">Uncharacterized protein</fullName>
    </submittedName>
</protein>
<dbReference type="AlphaFoldDB" id="A0A9P6E7Z3"/>
<dbReference type="EMBL" id="MU157903">
    <property type="protein sequence ID" value="KAF9524155.1"/>
    <property type="molecule type" value="Genomic_DNA"/>
</dbReference>
<keyword evidence="3" id="KW-1185">Reference proteome</keyword>
<organism evidence="2 3">
    <name type="scientific">Crepidotus variabilis</name>
    <dbReference type="NCBI Taxonomy" id="179855"/>
    <lineage>
        <taxon>Eukaryota</taxon>
        <taxon>Fungi</taxon>
        <taxon>Dikarya</taxon>
        <taxon>Basidiomycota</taxon>
        <taxon>Agaricomycotina</taxon>
        <taxon>Agaricomycetes</taxon>
        <taxon>Agaricomycetidae</taxon>
        <taxon>Agaricales</taxon>
        <taxon>Agaricineae</taxon>
        <taxon>Crepidotaceae</taxon>
        <taxon>Crepidotus</taxon>
    </lineage>
</organism>
<evidence type="ECO:0000256" key="1">
    <source>
        <dbReference type="SAM" id="Phobius"/>
    </source>
</evidence>
<keyword evidence="1" id="KW-0472">Membrane</keyword>
<name>A0A9P6E7Z3_9AGAR</name>
<keyword evidence="1" id="KW-1133">Transmembrane helix</keyword>
<feature type="transmembrane region" description="Helical" evidence="1">
    <location>
        <begin position="147"/>
        <end position="168"/>
    </location>
</feature>
<evidence type="ECO:0000313" key="2">
    <source>
        <dbReference type="EMBL" id="KAF9524155.1"/>
    </source>
</evidence>
<feature type="transmembrane region" description="Helical" evidence="1">
    <location>
        <begin position="69"/>
        <end position="86"/>
    </location>
</feature>
<reference evidence="2" key="1">
    <citation type="submission" date="2020-11" db="EMBL/GenBank/DDBJ databases">
        <authorList>
            <consortium name="DOE Joint Genome Institute"/>
            <person name="Ahrendt S."/>
            <person name="Riley R."/>
            <person name="Andreopoulos W."/>
            <person name="Labutti K."/>
            <person name="Pangilinan J."/>
            <person name="Ruiz-Duenas F.J."/>
            <person name="Barrasa J.M."/>
            <person name="Sanchez-Garcia M."/>
            <person name="Camarero S."/>
            <person name="Miyauchi S."/>
            <person name="Serrano A."/>
            <person name="Linde D."/>
            <person name="Babiker R."/>
            <person name="Drula E."/>
            <person name="Ayuso-Fernandez I."/>
            <person name="Pacheco R."/>
            <person name="Padilla G."/>
            <person name="Ferreira P."/>
            <person name="Barriuso J."/>
            <person name="Kellner H."/>
            <person name="Castanera R."/>
            <person name="Alfaro M."/>
            <person name="Ramirez L."/>
            <person name="Pisabarro A.G."/>
            <person name="Kuo A."/>
            <person name="Tritt A."/>
            <person name="Lipzen A."/>
            <person name="He G."/>
            <person name="Yan M."/>
            <person name="Ng V."/>
            <person name="Cullen D."/>
            <person name="Martin F."/>
            <person name="Rosso M.-N."/>
            <person name="Henrissat B."/>
            <person name="Hibbett D."/>
            <person name="Martinez A.T."/>
            <person name="Grigoriev I.V."/>
        </authorList>
    </citation>
    <scope>NUCLEOTIDE SEQUENCE</scope>
    <source>
        <strain evidence="2">CBS 506.95</strain>
    </source>
</reference>
<evidence type="ECO:0000313" key="3">
    <source>
        <dbReference type="Proteomes" id="UP000807306"/>
    </source>
</evidence>
<sequence>MSAPPPPVPISSDWSQYATQEPPELLWFERVNYVSVNLGLIGYGFLIVATVMCVYYLFKEKNWERNWRWLAFVLILFGCGTTNISMNMRFNQYAWIDYRQYPGGPLMFLLQQQSAAIQVGGNAVAIIIGFFTDALLIYRVHVVYRRWWILVVPILSWLAMQVLGGFFVAQTALPASSLWANGTLNFALPYFAIAMSLNILLTLMLVTRLLYMRSQIANALGSRHGDTYTHVAAMILESAAPFGIISLIFLVLYSSKNTAALLFVPLLAQTECISSIVIILRVARGRTWTNETISETNLSTLQSSKHRVGVVHRTVPRFGDHSMSTFKVASADTADTFTNSKESEVNAV</sequence>
<feature type="transmembrane region" description="Helical" evidence="1">
    <location>
        <begin position="188"/>
        <end position="211"/>
    </location>
</feature>
<feature type="transmembrane region" description="Helical" evidence="1">
    <location>
        <begin position="115"/>
        <end position="138"/>
    </location>
</feature>
<feature type="transmembrane region" description="Helical" evidence="1">
    <location>
        <begin position="259"/>
        <end position="280"/>
    </location>
</feature>
<feature type="transmembrane region" description="Helical" evidence="1">
    <location>
        <begin position="231"/>
        <end position="253"/>
    </location>
</feature>
<gene>
    <name evidence="2" type="ORF">CPB83DRAFT_798290</name>
</gene>
<keyword evidence="1" id="KW-0812">Transmembrane</keyword>
<accession>A0A9P6E7Z3</accession>